<protein>
    <recommendedName>
        <fullName evidence="3">Transposase DDE domain group 1</fullName>
    </recommendedName>
</protein>
<accession>A0A1H7NFT9</accession>
<evidence type="ECO:0000313" key="2">
    <source>
        <dbReference type="Proteomes" id="UP000199081"/>
    </source>
</evidence>
<evidence type="ECO:0008006" key="3">
    <source>
        <dbReference type="Google" id="ProtNLM"/>
    </source>
</evidence>
<dbReference type="AlphaFoldDB" id="A0A1H7NFT9"/>
<name>A0A1H7NFT9_9LACT</name>
<sequence>METLQEKSLKFNSNMIVSNDGGQLSNDAGLLLLFEFLHKIMGLTELVKEAL</sequence>
<reference evidence="2" key="1">
    <citation type="submission" date="2016-10" db="EMBL/GenBank/DDBJ databases">
        <authorList>
            <person name="Varghese N."/>
            <person name="Submissions S."/>
        </authorList>
    </citation>
    <scope>NUCLEOTIDE SEQUENCE [LARGE SCALE GENOMIC DNA]</scope>
    <source>
        <strain evidence="2">DSM 19183</strain>
    </source>
</reference>
<keyword evidence="2" id="KW-1185">Reference proteome</keyword>
<dbReference type="RefSeq" id="WP_170231034.1">
    <property type="nucleotide sequence ID" value="NZ_BJYC01000016.1"/>
</dbReference>
<proteinExistence type="predicted"/>
<organism evidence="1 2">
    <name type="scientific">Alkalibacterium pelagium</name>
    <dbReference type="NCBI Taxonomy" id="426702"/>
    <lineage>
        <taxon>Bacteria</taxon>
        <taxon>Bacillati</taxon>
        <taxon>Bacillota</taxon>
        <taxon>Bacilli</taxon>
        <taxon>Lactobacillales</taxon>
        <taxon>Carnobacteriaceae</taxon>
        <taxon>Alkalibacterium</taxon>
    </lineage>
</organism>
<dbReference type="EMBL" id="FNZU01000014">
    <property type="protein sequence ID" value="SEL22314.1"/>
    <property type="molecule type" value="Genomic_DNA"/>
</dbReference>
<gene>
    <name evidence="1" type="ORF">SAMN04488099_11477</name>
</gene>
<dbReference type="STRING" id="426702.SAMN04488099_11477"/>
<dbReference type="Proteomes" id="UP000199081">
    <property type="component" value="Unassembled WGS sequence"/>
</dbReference>
<evidence type="ECO:0000313" key="1">
    <source>
        <dbReference type="EMBL" id="SEL22314.1"/>
    </source>
</evidence>